<accession>A0A3M2LCN1</accession>
<dbReference type="AlphaFoldDB" id="A0A3M2LCN1"/>
<reference evidence="5 6" key="1">
    <citation type="submission" date="2018-10" db="EMBL/GenBank/DDBJ databases">
        <title>Isolation from cow dung.</title>
        <authorList>
            <person name="Ling L."/>
        </authorList>
    </citation>
    <scope>NUCLEOTIDE SEQUENCE [LARGE SCALE GENOMIC DNA]</scope>
    <source>
        <strain evidence="5 6">NEAU-LL90</strain>
    </source>
</reference>
<feature type="domain" description="HTH tetR-type" evidence="4">
    <location>
        <begin position="20"/>
        <end position="81"/>
    </location>
</feature>
<organism evidence="5 6">
    <name type="scientific">Nocardia stercoris</name>
    <dbReference type="NCBI Taxonomy" id="2483361"/>
    <lineage>
        <taxon>Bacteria</taxon>
        <taxon>Bacillati</taxon>
        <taxon>Actinomycetota</taxon>
        <taxon>Actinomycetes</taxon>
        <taxon>Mycobacteriales</taxon>
        <taxon>Nocardiaceae</taxon>
        <taxon>Nocardia</taxon>
    </lineage>
</organism>
<dbReference type="InterPro" id="IPR009057">
    <property type="entry name" value="Homeodomain-like_sf"/>
</dbReference>
<keyword evidence="1 2" id="KW-0238">DNA-binding</keyword>
<dbReference type="EMBL" id="RFFH01000001">
    <property type="protein sequence ID" value="RMI35281.1"/>
    <property type="molecule type" value="Genomic_DNA"/>
</dbReference>
<proteinExistence type="predicted"/>
<keyword evidence="6" id="KW-1185">Reference proteome</keyword>
<dbReference type="RefSeq" id="WP_122186255.1">
    <property type="nucleotide sequence ID" value="NZ_RFFH01000001.1"/>
</dbReference>
<comment type="caution">
    <text evidence="5">The sequence shown here is derived from an EMBL/GenBank/DDBJ whole genome shotgun (WGS) entry which is preliminary data.</text>
</comment>
<dbReference type="Gene3D" id="1.10.357.10">
    <property type="entry name" value="Tetracycline Repressor, domain 2"/>
    <property type="match status" value="1"/>
</dbReference>
<dbReference type="Pfam" id="PF00440">
    <property type="entry name" value="TetR_N"/>
    <property type="match status" value="1"/>
</dbReference>
<dbReference type="InterPro" id="IPR050692">
    <property type="entry name" value="HTH_transcr_repressor_FabR"/>
</dbReference>
<name>A0A3M2LCN1_9NOCA</name>
<dbReference type="PROSITE" id="PS50977">
    <property type="entry name" value="HTH_TETR_2"/>
    <property type="match status" value="1"/>
</dbReference>
<dbReference type="PANTHER" id="PTHR47752:SF1">
    <property type="entry name" value="HTH-TYPE TRANSCRIPTIONAL REPRESSOR FABR"/>
    <property type="match status" value="1"/>
</dbReference>
<gene>
    <name evidence="5" type="ORF">EBN03_03060</name>
</gene>
<protein>
    <submittedName>
        <fullName evidence="5">TetR/AcrR family transcriptional regulator</fullName>
    </submittedName>
</protein>
<evidence type="ECO:0000256" key="3">
    <source>
        <dbReference type="SAM" id="MobiDB-lite"/>
    </source>
</evidence>
<dbReference type="InterPro" id="IPR001647">
    <property type="entry name" value="HTH_TetR"/>
</dbReference>
<evidence type="ECO:0000313" key="6">
    <source>
        <dbReference type="Proteomes" id="UP000279275"/>
    </source>
</evidence>
<dbReference type="PANTHER" id="PTHR47752">
    <property type="entry name" value="HTH-TYPE TRANSCRIPTIONAL REPRESSOR FABR"/>
    <property type="match status" value="1"/>
</dbReference>
<dbReference type="GO" id="GO:0003677">
    <property type="term" value="F:DNA binding"/>
    <property type="evidence" value="ECO:0007669"/>
    <property type="project" value="UniProtKB-UniRule"/>
</dbReference>
<dbReference type="Gene3D" id="1.10.10.60">
    <property type="entry name" value="Homeodomain-like"/>
    <property type="match status" value="1"/>
</dbReference>
<feature type="region of interest" description="Disordered" evidence="3">
    <location>
        <begin position="1"/>
        <end position="20"/>
    </location>
</feature>
<dbReference type="SUPFAM" id="SSF46689">
    <property type="entry name" value="Homeodomain-like"/>
    <property type="match status" value="1"/>
</dbReference>
<evidence type="ECO:0000256" key="2">
    <source>
        <dbReference type="PROSITE-ProRule" id="PRU00335"/>
    </source>
</evidence>
<evidence type="ECO:0000259" key="4">
    <source>
        <dbReference type="PROSITE" id="PS50977"/>
    </source>
</evidence>
<evidence type="ECO:0000256" key="1">
    <source>
        <dbReference type="ARBA" id="ARBA00023125"/>
    </source>
</evidence>
<dbReference type="OrthoDB" id="8617654at2"/>
<feature type="DNA-binding region" description="H-T-H motif" evidence="2">
    <location>
        <begin position="44"/>
        <end position="63"/>
    </location>
</feature>
<evidence type="ECO:0000313" key="5">
    <source>
        <dbReference type="EMBL" id="RMI35281.1"/>
    </source>
</evidence>
<dbReference type="Proteomes" id="UP000279275">
    <property type="component" value="Unassembled WGS sequence"/>
</dbReference>
<sequence length="224" mass="24231">MVAADGSDGPGQRTQAQRRHDSRSALIEAALDLVAAGDSFEGLSLRKVAGTAGLAPSAFYRYFDSMESLGVAVVEESFRRFREQLATMDGPPGFDATEVLSTVVDLILAYARREHRYVGFVVRQRTAGNIAVRRLIRAELRVLVNQTATLLARNAPINQWPAKDIKMLATMLVTLLTVSLDSALEVLSGGGSRDETSTLAEVATGTKRQVAYLLQGTVAWHPGK</sequence>